<evidence type="ECO:0000313" key="4">
    <source>
        <dbReference type="Proteomes" id="UP000823941"/>
    </source>
</evidence>
<organism evidence="3 4">
    <name type="scientific">Plutella xylostella</name>
    <name type="common">Diamondback moth</name>
    <name type="synonym">Plutella maculipennis</name>
    <dbReference type="NCBI Taxonomy" id="51655"/>
    <lineage>
        <taxon>Eukaryota</taxon>
        <taxon>Metazoa</taxon>
        <taxon>Ecdysozoa</taxon>
        <taxon>Arthropoda</taxon>
        <taxon>Hexapoda</taxon>
        <taxon>Insecta</taxon>
        <taxon>Pterygota</taxon>
        <taxon>Neoptera</taxon>
        <taxon>Endopterygota</taxon>
        <taxon>Lepidoptera</taxon>
        <taxon>Glossata</taxon>
        <taxon>Ditrysia</taxon>
        <taxon>Yponomeutoidea</taxon>
        <taxon>Plutellidae</taxon>
        <taxon>Plutella</taxon>
    </lineage>
</organism>
<keyword evidence="4" id="KW-1185">Reference proteome</keyword>
<protein>
    <recommendedName>
        <fullName evidence="2">Retrotransposon gag domain-containing protein</fullName>
    </recommendedName>
</protein>
<dbReference type="Pfam" id="PF03732">
    <property type="entry name" value="Retrotrans_gag"/>
    <property type="match status" value="1"/>
</dbReference>
<sequence length="353" mass="40071">MPKLAKIEGDKLNIELTEPVQNTGESSSLVKSAQGSPRTTRKTTATMSQELDFGTLFKFVKPYDGNRETLNSFLVNCDNAINLASDQQKPILFKFILSQLNGKAEVACSIKDFNSWDQLKEFLKTQFSERKHYSHLLTDLQESRQGPQENVSVYALRIETHLSQLLTEISLNNSKVKELPGRIAAMEDLALHHFLMGLHPRISNIVRCKSPKTLNEAVNFAISEERIQLTLYRRPQSDGKTANSNSGYNYPKPKASTSFRPTAQGPPSTSNFNRFPRNFNSPPQQKANDTFCRYCKASDHDISMCKKREYNNNRFKSSQNATYKPRVNFIEQPDDEAGYDEVDASHHPEPLNE</sequence>
<dbReference type="Proteomes" id="UP000823941">
    <property type="component" value="Chromosome 24"/>
</dbReference>
<accession>A0ABQ7PZI3</accession>
<dbReference type="PANTHER" id="PTHR33223">
    <property type="entry name" value="CCHC-TYPE DOMAIN-CONTAINING PROTEIN"/>
    <property type="match status" value="1"/>
</dbReference>
<comment type="caution">
    <text evidence="3">The sequence shown here is derived from an EMBL/GenBank/DDBJ whole genome shotgun (WGS) entry which is preliminary data.</text>
</comment>
<feature type="region of interest" description="Disordered" evidence="1">
    <location>
        <begin position="23"/>
        <end position="43"/>
    </location>
</feature>
<evidence type="ECO:0000259" key="2">
    <source>
        <dbReference type="Pfam" id="PF03732"/>
    </source>
</evidence>
<dbReference type="PANTHER" id="PTHR33223:SF6">
    <property type="entry name" value="CCHC-TYPE DOMAIN-CONTAINING PROTEIN"/>
    <property type="match status" value="1"/>
</dbReference>
<reference evidence="3 4" key="1">
    <citation type="submission" date="2021-06" db="EMBL/GenBank/DDBJ databases">
        <title>A haploid diamondback moth (Plutella xylostella L.) genome assembly resolves 31 chromosomes and identifies a diamide resistance mutation.</title>
        <authorList>
            <person name="Ward C.M."/>
            <person name="Perry K.D."/>
            <person name="Baker G."/>
            <person name="Powis K."/>
            <person name="Heckel D.G."/>
            <person name="Baxter S.W."/>
        </authorList>
    </citation>
    <scope>NUCLEOTIDE SEQUENCE [LARGE SCALE GENOMIC DNA]</scope>
    <source>
        <strain evidence="3 4">LV</strain>
        <tissue evidence="3">Single pupa</tissue>
    </source>
</reference>
<gene>
    <name evidence="3" type="ORF">JYU34_018012</name>
</gene>
<dbReference type="InterPro" id="IPR005162">
    <property type="entry name" value="Retrotrans_gag_dom"/>
</dbReference>
<name>A0ABQ7PZI3_PLUXY</name>
<feature type="region of interest" description="Disordered" evidence="1">
    <location>
        <begin position="233"/>
        <end position="273"/>
    </location>
</feature>
<evidence type="ECO:0000256" key="1">
    <source>
        <dbReference type="SAM" id="MobiDB-lite"/>
    </source>
</evidence>
<feature type="compositionally biased region" description="Acidic residues" evidence="1">
    <location>
        <begin position="332"/>
        <end position="342"/>
    </location>
</feature>
<feature type="compositionally biased region" description="Polar residues" evidence="1">
    <location>
        <begin position="238"/>
        <end position="248"/>
    </location>
</feature>
<feature type="domain" description="Retrotransposon gag" evidence="2">
    <location>
        <begin position="109"/>
        <end position="167"/>
    </location>
</feature>
<feature type="compositionally biased region" description="Basic and acidic residues" evidence="1">
    <location>
        <begin position="343"/>
        <end position="353"/>
    </location>
</feature>
<evidence type="ECO:0000313" key="3">
    <source>
        <dbReference type="EMBL" id="KAG7298394.1"/>
    </source>
</evidence>
<dbReference type="EMBL" id="JAHIBW010000024">
    <property type="protein sequence ID" value="KAG7298394.1"/>
    <property type="molecule type" value="Genomic_DNA"/>
</dbReference>
<feature type="region of interest" description="Disordered" evidence="1">
    <location>
        <begin position="316"/>
        <end position="353"/>
    </location>
</feature>
<feature type="compositionally biased region" description="Polar residues" evidence="1">
    <location>
        <begin position="255"/>
        <end position="269"/>
    </location>
</feature>
<proteinExistence type="predicted"/>